<dbReference type="PANTHER" id="PTHR38342:SF1">
    <property type="entry name" value="SLR5037 PROTEIN"/>
    <property type="match status" value="1"/>
</dbReference>
<sequence length="130" mass="13688">MHAQIKLTCSFEDALDKVTASLAEQGFGVITRIDMHKTLAEKLGVEFRNYTILGACNPVLAHQALLANPEIGLLLPCNVVVENTTSGALVRLPDAAELMHGGTGNADPALAGLVVDANDRLARVAQALTD</sequence>
<dbReference type="InterPro" id="IPR005180">
    <property type="entry name" value="DUF302"/>
</dbReference>
<dbReference type="PIRSF" id="PIRSF021774">
    <property type="entry name" value="UCP021774"/>
    <property type="match status" value="1"/>
</dbReference>
<keyword evidence="3" id="KW-1185">Reference proteome</keyword>
<organism evidence="2 3">
    <name type="scientific">Aliisedimentitalea scapharcae</name>
    <dbReference type="NCBI Taxonomy" id="1524259"/>
    <lineage>
        <taxon>Bacteria</taxon>
        <taxon>Pseudomonadati</taxon>
        <taxon>Pseudomonadota</taxon>
        <taxon>Alphaproteobacteria</taxon>
        <taxon>Rhodobacterales</taxon>
        <taxon>Roseobacteraceae</taxon>
        <taxon>Aliisedimentitalea</taxon>
    </lineage>
</organism>
<protein>
    <submittedName>
        <fullName evidence="2">DUF302 domain-containing protein</fullName>
    </submittedName>
</protein>
<dbReference type="RefSeq" id="WP_406644882.1">
    <property type="nucleotide sequence ID" value="NZ_CP123584.1"/>
</dbReference>
<proteinExistence type="predicted"/>
<evidence type="ECO:0000313" key="2">
    <source>
        <dbReference type="EMBL" id="WZK87610.1"/>
    </source>
</evidence>
<name>A0ABZ2XNF0_9RHOB</name>
<dbReference type="Gene3D" id="3.30.310.70">
    <property type="entry name" value="TT1751-like domain"/>
    <property type="match status" value="1"/>
</dbReference>
<dbReference type="PANTHER" id="PTHR38342">
    <property type="entry name" value="SLR5037 PROTEIN"/>
    <property type="match status" value="1"/>
</dbReference>
<dbReference type="Pfam" id="PF03625">
    <property type="entry name" value="DUF302"/>
    <property type="match status" value="1"/>
</dbReference>
<dbReference type="CDD" id="cd14797">
    <property type="entry name" value="DUF302"/>
    <property type="match status" value="1"/>
</dbReference>
<dbReference type="InterPro" id="IPR035923">
    <property type="entry name" value="TT1751-like_sf"/>
</dbReference>
<accession>A0ABZ2XNF0</accession>
<dbReference type="InterPro" id="IPR016796">
    <property type="entry name" value="UCP021774"/>
</dbReference>
<gene>
    <name evidence="2" type="ORF">QEZ52_13445</name>
</gene>
<dbReference type="SUPFAM" id="SSF103247">
    <property type="entry name" value="TT1751-like"/>
    <property type="match status" value="1"/>
</dbReference>
<dbReference type="EMBL" id="CP123584">
    <property type="protein sequence ID" value="WZK87610.1"/>
    <property type="molecule type" value="Genomic_DNA"/>
</dbReference>
<feature type="domain" description="DUF302" evidence="1">
    <location>
        <begin position="33"/>
        <end position="87"/>
    </location>
</feature>
<reference evidence="2 3" key="1">
    <citation type="submission" date="2023-04" db="EMBL/GenBank/DDBJ databases">
        <title>Complete genome sequence of Alisedimentitalea scapharcae.</title>
        <authorList>
            <person name="Rong J.-C."/>
            <person name="Yi M.-L."/>
            <person name="Zhao Q."/>
        </authorList>
    </citation>
    <scope>NUCLEOTIDE SEQUENCE [LARGE SCALE GENOMIC DNA]</scope>
    <source>
        <strain evidence="2 3">KCTC 42119</strain>
    </source>
</reference>
<evidence type="ECO:0000259" key="1">
    <source>
        <dbReference type="Pfam" id="PF03625"/>
    </source>
</evidence>
<dbReference type="Proteomes" id="UP001623232">
    <property type="component" value="Chromosome"/>
</dbReference>
<evidence type="ECO:0000313" key="3">
    <source>
        <dbReference type="Proteomes" id="UP001623232"/>
    </source>
</evidence>